<keyword evidence="4" id="KW-1185">Reference proteome</keyword>
<dbReference type="GO" id="GO:0047244">
    <property type="term" value="F:N-acetylglucosaminyldiphosphoundecaprenol N-acetyl-beta-D-mannosaminyltransferase activity"/>
    <property type="evidence" value="ECO:0007669"/>
    <property type="project" value="UniProtKB-EC"/>
</dbReference>
<dbReference type="CDD" id="cd06533">
    <property type="entry name" value="Glyco_transf_WecG_TagA"/>
    <property type="match status" value="1"/>
</dbReference>
<accession>A0A4V1ABJ9</accession>
<reference evidence="3 4" key="1">
    <citation type="submission" date="2019-03" db="EMBL/GenBank/DDBJ databases">
        <authorList>
            <person name="Sebastian G."/>
            <person name="Baumann P."/>
            <person name="Ruckert C."/>
            <person name="Kalinowski J."/>
            <person name="Nebel B."/>
            <person name="Takors R."/>
            <person name="Blombach B."/>
        </authorList>
    </citation>
    <scope>NUCLEOTIDE SEQUENCE [LARGE SCALE GENOMIC DNA]</scope>
    <source>
        <strain evidence="3 4">DSM 1084</strain>
    </source>
</reference>
<dbReference type="AlphaFoldDB" id="A0A4V1ABJ9"/>
<dbReference type="KEGG" id="hpse:HPF_11035"/>
<dbReference type="NCBIfam" id="TIGR00696">
    <property type="entry name" value="wecG_tagA_cpsF"/>
    <property type="match status" value="1"/>
</dbReference>
<dbReference type="InterPro" id="IPR004629">
    <property type="entry name" value="WecG_TagA_CpsF"/>
</dbReference>
<evidence type="ECO:0000256" key="2">
    <source>
        <dbReference type="ARBA" id="ARBA00022679"/>
    </source>
</evidence>
<dbReference type="EC" id="2.4.1.187" evidence="3"/>
<dbReference type="PANTHER" id="PTHR34136:SF1">
    <property type="entry name" value="UDP-N-ACETYL-D-MANNOSAMINURONIC ACID TRANSFERASE"/>
    <property type="match status" value="1"/>
</dbReference>
<evidence type="ECO:0000313" key="3">
    <source>
        <dbReference type="EMBL" id="QBM28223.1"/>
    </source>
</evidence>
<gene>
    <name evidence="3" type="primary">tagA</name>
    <name evidence="3" type="ORF">HPF_11035</name>
</gene>
<name>A0A4V1ABJ9_HYDPS</name>
<evidence type="ECO:0000256" key="1">
    <source>
        <dbReference type="ARBA" id="ARBA00022676"/>
    </source>
</evidence>
<keyword evidence="1 3" id="KW-0328">Glycosyltransferase</keyword>
<dbReference type="Proteomes" id="UP000293912">
    <property type="component" value="Chromosome"/>
</dbReference>
<dbReference type="RefSeq" id="WP_165961689.1">
    <property type="nucleotide sequence ID" value="NZ_CP037867.1"/>
</dbReference>
<organism evidence="3 4">
    <name type="scientific">Hydrogenophaga pseudoflava</name>
    <name type="common">Pseudomonas carboxydoflava</name>
    <dbReference type="NCBI Taxonomy" id="47421"/>
    <lineage>
        <taxon>Bacteria</taxon>
        <taxon>Pseudomonadati</taxon>
        <taxon>Pseudomonadota</taxon>
        <taxon>Betaproteobacteria</taxon>
        <taxon>Burkholderiales</taxon>
        <taxon>Comamonadaceae</taxon>
        <taxon>Hydrogenophaga</taxon>
    </lineage>
</organism>
<dbReference type="Pfam" id="PF03808">
    <property type="entry name" value="Glyco_tran_WecG"/>
    <property type="match status" value="1"/>
</dbReference>
<keyword evidence="2 3" id="KW-0808">Transferase</keyword>
<proteinExistence type="predicted"/>
<dbReference type="PANTHER" id="PTHR34136">
    <property type="match status" value="1"/>
</dbReference>
<sequence length="235" mass="26141">MKQTLEEILARIGQKRGTWVLTLNTEMIARFARNPSSHDLLSQADIITADGMPLVWASRFKGPDQAIPERTTGVDLVDAYLRLPSIPAYAVIGGVDPAATLALYGEPAVRACRYLFDGRVDLSADQVQEFAGALREKEVRMLFLALGGEKQDQLAFTLRKAVPDLVVAGIGGSFEILGPQGGRAPRWMQNAGLEWLFRLTREPGRLWRRYLVHYPAGLGLLLRDCFKPRVETSRH</sequence>
<dbReference type="EMBL" id="CP037867">
    <property type="protein sequence ID" value="QBM28223.1"/>
    <property type="molecule type" value="Genomic_DNA"/>
</dbReference>
<protein>
    <submittedName>
        <fullName evidence="3">N-acetylmannosaminyltransferase</fullName>
        <ecNumber evidence="3">2.4.1.187</ecNumber>
    </submittedName>
</protein>
<evidence type="ECO:0000313" key="4">
    <source>
        <dbReference type="Proteomes" id="UP000293912"/>
    </source>
</evidence>